<dbReference type="InterPro" id="IPR000627">
    <property type="entry name" value="Intradiol_dOase_C"/>
</dbReference>
<dbReference type="GO" id="GO:0008199">
    <property type="term" value="F:ferric iron binding"/>
    <property type="evidence" value="ECO:0007669"/>
    <property type="project" value="InterPro"/>
</dbReference>
<gene>
    <name evidence="6" type="ORF">C8D97_103124</name>
</gene>
<organism evidence="6 7">
    <name type="scientific">Pleionea mediterranea</name>
    <dbReference type="NCBI Taxonomy" id="523701"/>
    <lineage>
        <taxon>Bacteria</taxon>
        <taxon>Pseudomonadati</taxon>
        <taxon>Pseudomonadota</taxon>
        <taxon>Gammaproteobacteria</taxon>
        <taxon>Oceanospirillales</taxon>
        <taxon>Pleioneaceae</taxon>
        <taxon>Pleionea</taxon>
    </lineage>
</organism>
<keyword evidence="3" id="KW-0560">Oxidoreductase</keyword>
<evidence type="ECO:0000256" key="4">
    <source>
        <dbReference type="SAM" id="SignalP"/>
    </source>
</evidence>
<dbReference type="PANTHER" id="PTHR33711">
    <property type="entry name" value="DIOXYGENASE, PUTATIVE (AFU_ORTHOLOGUE AFUA_2G02910)-RELATED"/>
    <property type="match status" value="1"/>
</dbReference>
<keyword evidence="7" id="KW-1185">Reference proteome</keyword>
<evidence type="ECO:0000259" key="5">
    <source>
        <dbReference type="Pfam" id="PF00775"/>
    </source>
</evidence>
<evidence type="ECO:0000313" key="6">
    <source>
        <dbReference type="EMBL" id="PWK53297.1"/>
    </source>
</evidence>
<keyword evidence="4" id="KW-0732">Signal</keyword>
<dbReference type="PANTHER" id="PTHR33711:SF10">
    <property type="entry name" value="INTRADIOL RING-CLEAVAGE DIOXYGENASES DOMAIN-CONTAINING PROTEIN"/>
    <property type="match status" value="1"/>
</dbReference>
<dbReference type="OrthoDB" id="9805815at2"/>
<dbReference type="Gene3D" id="2.60.130.10">
    <property type="entry name" value="Aromatic compound dioxygenase"/>
    <property type="match status" value="1"/>
</dbReference>
<protein>
    <submittedName>
        <fullName evidence="6">Protocatechuate 3,4-dioxygenase beta subunit</fullName>
    </submittedName>
</protein>
<accession>A0A316GF35</accession>
<comment type="similarity">
    <text evidence="1">Belongs to the intradiol ring-cleavage dioxygenase family.</text>
</comment>
<dbReference type="Proteomes" id="UP000245790">
    <property type="component" value="Unassembled WGS sequence"/>
</dbReference>
<dbReference type="AlphaFoldDB" id="A0A316GF35"/>
<feature type="chain" id="PRO_5016463280" evidence="4">
    <location>
        <begin position="21"/>
        <end position="198"/>
    </location>
</feature>
<evidence type="ECO:0000256" key="2">
    <source>
        <dbReference type="ARBA" id="ARBA00022964"/>
    </source>
</evidence>
<evidence type="ECO:0000256" key="3">
    <source>
        <dbReference type="ARBA" id="ARBA00023002"/>
    </source>
</evidence>
<evidence type="ECO:0000256" key="1">
    <source>
        <dbReference type="ARBA" id="ARBA00007825"/>
    </source>
</evidence>
<proteinExistence type="inferred from homology"/>
<feature type="signal peptide" evidence="4">
    <location>
        <begin position="1"/>
        <end position="20"/>
    </location>
</feature>
<name>A0A316GF35_9GAMM</name>
<dbReference type="EMBL" id="QGGU01000003">
    <property type="protein sequence ID" value="PWK53297.1"/>
    <property type="molecule type" value="Genomic_DNA"/>
</dbReference>
<comment type="caution">
    <text evidence="6">The sequence shown here is derived from an EMBL/GenBank/DDBJ whole genome shotgun (WGS) entry which is preliminary data.</text>
</comment>
<dbReference type="GO" id="GO:0016702">
    <property type="term" value="F:oxidoreductase activity, acting on single donors with incorporation of molecular oxygen, incorporation of two atoms of oxygen"/>
    <property type="evidence" value="ECO:0007669"/>
    <property type="project" value="InterPro"/>
</dbReference>
<reference evidence="6 7" key="1">
    <citation type="submission" date="2018-05" db="EMBL/GenBank/DDBJ databases">
        <title>Genomic Encyclopedia of Type Strains, Phase IV (KMG-IV): sequencing the most valuable type-strain genomes for metagenomic binning, comparative biology and taxonomic classification.</title>
        <authorList>
            <person name="Goeker M."/>
        </authorList>
    </citation>
    <scope>NUCLEOTIDE SEQUENCE [LARGE SCALE GENOMIC DNA]</scope>
    <source>
        <strain evidence="6 7">DSM 25350</strain>
    </source>
</reference>
<dbReference type="InterPro" id="IPR015889">
    <property type="entry name" value="Intradiol_dOase_core"/>
</dbReference>
<dbReference type="Pfam" id="PF00775">
    <property type="entry name" value="Dioxygenase_C"/>
    <property type="match status" value="1"/>
</dbReference>
<dbReference type="RefSeq" id="WP_109762449.1">
    <property type="nucleotide sequence ID" value="NZ_QGGU01000003.1"/>
</dbReference>
<dbReference type="SUPFAM" id="SSF49482">
    <property type="entry name" value="Aromatic compound dioxygenase"/>
    <property type="match status" value="1"/>
</dbReference>
<keyword evidence="2 6" id="KW-0223">Dioxygenase</keyword>
<sequence length="198" mass="22051">MAKFMLFTFFLMMSFKNLSAQEPVIGGPCQGCELVFVGMPAQLKTSSRIGTADEKGEPLVLSGIVYNSDQTPASDIIVYAYQTDANGKYPSGSTQHGSLRGWAVTDQKGWYQFKTIRPQAYPGRDIPQHIHLHIIEPNKGTYYIDDVTFSDDPLLTAESRQKKTCRGGCGESHPKRNEQGVWYVSRDITLGEAITNYD</sequence>
<evidence type="ECO:0000313" key="7">
    <source>
        <dbReference type="Proteomes" id="UP000245790"/>
    </source>
</evidence>
<feature type="domain" description="Intradiol ring-cleavage dioxygenases" evidence="5">
    <location>
        <begin position="44"/>
        <end position="156"/>
    </location>
</feature>
<dbReference type="InterPro" id="IPR050770">
    <property type="entry name" value="Intradiol_RC_Dioxygenase"/>
</dbReference>